<name>A0A210QPC4_MIZYE</name>
<dbReference type="InterPro" id="IPR022272">
    <property type="entry name" value="Lipocalin_CS"/>
</dbReference>
<dbReference type="InterPro" id="IPR003057">
    <property type="entry name" value="Invtbrt_color"/>
</dbReference>
<dbReference type="GO" id="GO:0031409">
    <property type="term" value="F:pigment binding"/>
    <property type="evidence" value="ECO:0007669"/>
    <property type="project" value="InterPro"/>
</dbReference>
<evidence type="ECO:0000313" key="4">
    <source>
        <dbReference type="Proteomes" id="UP000242188"/>
    </source>
</evidence>
<dbReference type="GO" id="GO:0005737">
    <property type="term" value="C:cytoplasm"/>
    <property type="evidence" value="ECO:0007669"/>
    <property type="project" value="TreeGrafter"/>
</dbReference>
<dbReference type="Proteomes" id="UP000242188">
    <property type="component" value="Unassembled WGS sequence"/>
</dbReference>
<keyword evidence="2" id="KW-0732">Signal</keyword>
<dbReference type="AlphaFoldDB" id="A0A210QPC4"/>
<dbReference type="PANTHER" id="PTHR10612">
    <property type="entry name" value="APOLIPOPROTEIN D"/>
    <property type="match status" value="1"/>
</dbReference>
<evidence type="ECO:0000256" key="2">
    <source>
        <dbReference type="SAM" id="SignalP"/>
    </source>
</evidence>
<dbReference type="PRINTS" id="PR01273">
    <property type="entry name" value="INVTBRTCOLOR"/>
</dbReference>
<dbReference type="InterPro" id="IPR012674">
    <property type="entry name" value="Calycin"/>
</dbReference>
<sequence>MALHLQVLFLLGTASLLHAACPLVPVRADFDPSKFAGKWYQVERLETGWGSTIYDQTTRCFEIKFTEVGNGSFSAVSAWKFQLGRYFLPTSMDSNFNRISTDFPNYFRTGMIPWLPLPSTTFYVLKTDYVRYAIVYSCTDLGIGLYPVEMSWIIHRKKAGFTVRRRKTILEGLPDNGITFIDATKYKRIDFDRCSDDNGQSGNLTTMAT</sequence>
<evidence type="ECO:0000313" key="3">
    <source>
        <dbReference type="EMBL" id="OWF50593.1"/>
    </source>
</evidence>
<comment type="caution">
    <text evidence="3">The sequence shown here is derived from an EMBL/GenBank/DDBJ whole genome shotgun (WGS) entry which is preliminary data.</text>
</comment>
<gene>
    <name evidence="3" type="ORF">KP79_PYT18306</name>
</gene>
<dbReference type="SUPFAM" id="SSF50814">
    <property type="entry name" value="Lipocalins"/>
    <property type="match status" value="1"/>
</dbReference>
<feature type="signal peptide" evidence="2">
    <location>
        <begin position="1"/>
        <end position="19"/>
    </location>
</feature>
<organism evidence="3 4">
    <name type="scientific">Mizuhopecten yessoensis</name>
    <name type="common">Japanese scallop</name>
    <name type="synonym">Patinopecten yessoensis</name>
    <dbReference type="NCBI Taxonomy" id="6573"/>
    <lineage>
        <taxon>Eukaryota</taxon>
        <taxon>Metazoa</taxon>
        <taxon>Spiralia</taxon>
        <taxon>Lophotrochozoa</taxon>
        <taxon>Mollusca</taxon>
        <taxon>Bivalvia</taxon>
        <taxon>Autobranchia</taxon>
        <taxon>Pteriomorphia</taxon>
        <taxon>Pectinida</taxon>
        <taxon>Pectinoidea</taxon>
        <taxon>Pectinidae</taxon>
        <taxon>Mizuhopecten</taxon>
    </lineage>
</organism>
<dbReference type="Gene3D" id="2.40.128.20">
    <property type="match status" value="1"/>
</dbReference>
<keyword evidence="4" id="KW-1185">Reference proteome</keyword>
<dbReference type="GO" id="GO:0008289">
    <property type="term" value="F:lipid binding"/>
    <property type="evidence" value="ECO:0007669"/>
    <property type="project" value="UniProtKB-KW"/>
</dbReference>
<dbReference type="EMBL" id="NEDP02002573">
    <property type="protein sequence ID" value="OWF50593.1"/>
    <property type="molecule type" value="Genomic_DNA"/>
</dbReference>
<reference evidence="3 4" key="1">
    <citation type="journal article" date="2017" name="Nat. Ecol. Evol.">
        <title>Scallop genome provides insights into evolution of bilaterian karyotype and development.</title>
        <authorList>
            <person name="Wang S."/>
            <person name="Zhang J."/>
            <person name="Jiao W."/>
            <person name="Li J."/>
            <person name="Xun X."/>
            <person name="Sun Y."/>
            <person name="Guo X."/>
            <person name="Huan P."/>
            <person name="Dong B."/>
            <person name="Zhang L."/>
            <person name="Hu X."/>
            <person name="Sun X."/>
            <person name="Wang J."/>
            <person name="Zhao C."/>
            <person name="Wang Y."/>
            <person name="Wang D."/>
            <person name="Huang X."/>
            <person name="Wang R."/>
            <person name="Lv J."/>
            <person name="Li Y."/>
            <person name="Zhang Z."/>
            <person name="Liu B."/>
            <person name="Lu W."/>
            <person name="Hui Y."/>
            <person name="Liang J."/>
            <person name="Zhou Z."/>
            <person name="Hou R."/>
            <person name="Li X."/>
            <person name="Liu Y."/>
            <person name="Li H."/>
            <person name="Ning X."/>
            <person name="Lin Y."/>
            <person name="Zhao L."/>
            <person name="Xing Q."/>
            <person name="Dou J."/>
            <person name="Li Y."/>
            <person name="Mao J."/>
            <person name="Guo H."/>
            <person name="Dou H."/>
            <person name="Li T."/>
            <person name="Mu C."/>
            <person name="Jiang W."/>
            <person name="Fu Q."/>
            <person name="Fu X."/>
            <person name="Miao Y."/>
            <person name="Liu J."/>
            <person name="Yu Q."/>
            <person name="Li R."/>
            <person name="Liao H."/>
            <person name="Li X."/>
            <person name="Kong Y."/>
            <person name="Jiang Z."/>
            <person name="Chourrout D."/>
            <person name="Li R."/>
            <person name="Bao Z."/>
        </authorList>
    </citation>
    <scope>NUCLEOTIDE SEQUENCE [LARGE SCALE GENOMIC DNA]</scope>
    <source>
        <strain evidence="3 4">PY_sf001</strain>
    </source>
</reference>
<protein>
    <submittedName>
        <fullName evidence="3">Apolipoprotein D</fullName>
    </submittedName>
</protein>
<dbReference type="PROSITE" id="PS00213">
    <property type="entry name" value="LIPOCALIN"/>
    <property type="match status" value="1"/>
</dbReference>
<feature type="chain" id="PRO_5012962167" evidence="2">
    <location>
        <begin position="20"/>
        <end position="209"/>
    </location>
</feature>
<proteinExistence type="predicted"/>
<dbReference type="GO" id="GO:0006629">
    <property type="term" value="P:lipid metabolic process"/>
    <property type="evidence" value="ECO:0007669"/>
    <property type="project" value="TreeGrafter"/>
</dbReference>
<accession>A0A210QPC4</accession>
<evidence type="ECO:0000256" key="1">
    <source>
        <dbReference type="ARBA" id="ARBA00023157"/>
    </source>
</evidence>
<dbReference type="GO" id="GO:0000302">
    <property type="term" value="P:response to reactive oxygen species"/>
    <property type="evidence" value="ECO:0007669"/>
    <property type="project" value="TreeGrafter"/>
</dbReference>
<dbReference type="PANTHER" id="PTHR10612:SF34">
    <property type="entry name" value="APOLIPOPROTEIN D"/>
    <property type="match status" value="1"/>
</dbReference>
<keyword evidence="1" id="KW-1015">Disulfide bond</keyword>
<keyword evidence="3" id="KW-0449">Lipoprotein</keyword>
<dbReference type="OrthoDB" id="565904at2759"/>